<dbReference type="InterPro" id="IPR018490">
    <property type="entry name" value="cNMP-bd_dom_sf"/>
</dbReference>
<dbReference type="Proteomes" id="UP000278351">
    <property type="component" value="Unassembled WGS sequence"/>
</dbReference>
<protein>
    <submittedName>
        <fullName evidence="2">Crp/Fnr family transcriptional regulator</fullName>
    </submittedName>
</protein>
<dbReference type="InterPro" id="IPR014710">
    <property type="entry name" value="RmlC-like_jellyroll"/>
</dbReference>
<reference evidence="2 3" key="1">
    <citation type="submission" date="2018-11" db="EMBL/GenBank/DDBJ databases">
        <title>Chitinophaga lutea sp.nov., isolate from arsenic contaminated soil.</title>
        <authorList>
            <person name="Zong Y."/>
        </authorList>
    </citation>
    <scope>NUCLEOTIDE SEQUENCE [LARGE SCALE GENOMIC DNA]</scope>
    <source>
        <strain evidence="2 3">ZY74</strain>
    </source>
</reference>
<dbReference type="Pfam" id="PF00027">
    <property type="entry name" value="cNMP_binding"/>
    <property type="match status" value="1"/>
</dbReference>
<accession>A0A3N4QDR8</accession>
<dbReference type="EMBL" id="RPDH01000001">
    <property type="protein sequence ID" value="RPE14100.1"/>
    <property type="molecule type" value="Genomic_DNA"/>
</dbReference>
<evidence type="ECO:0000313" key="3">
    <source>
        <dbReference type="Proteomes" id="UP000278351"/>
    </source>
</evidence>
<feature type="domain" description="Cyclic nucleotide-binding" evidence="1">
    <location>
        <begin position="30"/>
        <end position="116"/>
    </location>
</feature>
<sequence length="192" mass="22947">MYDNLLKNITRHVQLNDEEITLFRTFWTEKQLRKGDYLLRNGEVCRYDNYVVAGALKAFYIHPQTGKDEILFFSVDDWWATDMDSFTRQTPSIYNIQALKDTTLLQIHHQAFDGMLTAIPRLERYFRTILQTYLGAMQRRIIMANTFDAAYRYKDFLERYPSLPDKIPQYLIASYLGISPEFLSRLRKRKKY</sequence>
<name>A0A3N4QDR8_9BACT</name>
<keyword evidence="3" id="KW-1185">Reference proteome</keyword>
<dbReference type="Gene3D" id="2.60.120.10">
    <property type="entry name" value="Jelly Rolls"/>
    <property type="match status" value="1"/>
</dbReference>
<dbReference type="InterPro" id="IPR000595">
    <property type="entry name" value="cNMP-bd_dom"/>
</dbReference>
<evidence type="ECO:0000313" key="2">
    <source>
        <dbReference type="EMBL" id="RPE14100.1"/>
    </source>
</evidence>
<proteinExistence type="predicted"/>
<organism evidence="2 3">
    <name type="scientific">Chitinophaga lutea</name>
    <dbReference type="NCBI Taxonomy" id="2488634"/>
    <lineage>
        <taxon>Bacteria</taxon>
        <taxon>Pseudomonadati</taxon>
        <taxon>Bacteroidota</taxon>
        <taxon>Chitinophagia</taxon>
        <taxon>Chitinophagales</taxon>
        <taxon>Chitinophagaceae</taxon>
        <taxon>Chitinophaga</taxon>
    </lineage>
</organism>
<dbReference type="AlphaFoldDB" id="A0A3N4QDR8"/>
<comment type="caution">
    <text evidence="2">The sequence shown here is derived from an EMBL/GenBank/DDBJ whole genome shotgun (WGS) entry which is preliminary data.</text>
</comment>
<gene>
    <name evidence="2" type="ORF">EGT74_11505</name>
</gene>
<dbReference type="OrthoDB" id="9152304at2"/>
<dbReference type="SUPFAM" id="SSF51206">
    <property type="entry name" value="cAMP-binding domain-like"/>
    <property type="match status" value="1"/>
</dbReference>
<evidence type="ECO:0000259" key="1">
    <source>
        <dbReference type="Pfam" id="PF00027"/>
    </source>
</evidence>
<dbReference type="RefSeq" id="WP_123846614.1">
    <property type="nucleotide sequence ID" value="NZ_RPDH01000001.1"/>
</dbReference>